<gene>
    <name evidence="3" type="ORF">FHS55_004154</name>
</gene>
<keyword evidence="4" id="KW-1185">Reference proteome</keyword>
<organism evidence="3 4">
    <name type="scientific">Ancylobacter tetraedralis</name>
    <dbReference type="NCBI Taxonomy" id="217068"/>
    <lineage>
        <taxon>Bacteria</taxon>
        <taxon>Pseudomonadati</taxon>
        <taxon>Pseudomonadota</taxon>
        <taxon>Alphaproteobacteria</taxon>
        <taxon>Hyphomicrobiales</taxon>
        <taxon>Xanthobacteraceae</taxon>
        <taxon>Ancylobacter</taxon>
    </lineage>
</organism>
<feature type="chain" id="PRO_5032634765" evidence="2">
    <location>
        <begin position="31"/>
        <end position="121"/>
    </location>
</feature>
<evidence type="ECO:0000256" key="2">
    <source>
        <dbReference type="SAM" id="SignalP"/>
    </source>
</evidence>
<reference evidence="3 4" key="1">
    <citation type="submission" date="2020-08" db="EMBL/GenBank/DDBJ databases">
        <title>Genomic Encyclopedia of Type Strains, Phase IV (KMG-IV): sequencing the most valuable type-strain genomes for metagenomic binning, comparative biology and taxonomic classification.</title>
        <authorList>
            <person name="Goeker M."/>
        </authorList>
    </citation>
    <scope>NUCLEOTIDE SEQUENCE [LARGE SCALE GENOMIC DNA]</scope>
    <source>
        <strain evidence="3 4">DSM 5895</strain>
    </source>
</reference>
<dbReference type="Proteomes" id="UP000533469">
    <property type="component" value="Unassembled WGS sequence"/>
</dbReference>
<evidence type="ECO:0000313" key="3">
    <source>
        <dbReference type="EMBL" id="MBB3773517.1"/>
    </source>
</evidence>
<keyword evidence="2" id="KW-0732">Signal</keyword>
<evidence type="ECO:0000313" key="4">
    <source>
        <dbReference type="Proteomes" id="UP000533469"/>
    </source>
</evidence>
<dbReference type="PROSITE" id="PS51318">
    <property type="entry name" value="TAT"/>
    <property type="match status" value="1"/>
</dbReference>
<feature type="signal peptide" evidence="2">
    <location>
        <begin position="1"/>
        <end position="30"/>
    </location>
</feature>
<proteinExistence type="predicted"/>
<dbReference type="EMBL" id="JACICD010000011">
    <property type="protein sequence ID" value="MBB3773517.1"/>
    <property type="molecule type" value="Genomic_DNA"/>
</dbReference>
<feature type="region of interest" description="Disordered" evidence="1">
    <location>
        <begin position="27"/>
        <end position="98"/>
    </location>
</feature>
<accession>A0A839ZFX5</accession>
<dbReference type="AlphaFoldDB" id="A0A839ZFX5"/>
<protein>
    <submittedName>
        <fullName evidence="3">Uncharacterized protein</fullName>
    </submittedName>
</protein>
<name>A0A839ZFX5_9HYPH</name>
<feature type="compositionally biased region" description="Pro residues" evidence="1">
    <location>
        <begin position="64"/>
        <end position="92"/>
    </location>
</feature>
<dbReference type="InterPro" id="IPR006311">
    <property type="entry name" value="TAT_signal"/>
</dbReference>
<evidence type="ECO:0000256" key="1">
    <source>
        <dbReference type="SAM" id="MobiDB-lite"/>
    </source>
</evidence>
<dbReference type="RefSeq" id="WP_183191646.1">
    <property type="nucleotide sequence ID" value="NZ_JACICD010000011.1"/>
</dbReference>
<sequence length="121" mass="12861">MNRRGFILSLAGLAGASLAGVGLVSSSAAATPLGRLDSGLPEGGLRDMPAATPDGTPLEAAQWGPPPGPPPHGGWGPPPGPPPRGGWGPPPSYRRGRRRRVCGWRRDNWGRPVRRCWYVWR</sequence>
<comment type="caution">
    <text evidence="3">The sequence shown here is derived from an EMBL/GenBank/DDBJ whole genome shotgun (WGS) entry which is preliminary data.</text>
</comment>